<evidence type="ECO:0000313" key="3">
    <source>
        <dbReference type="Proteomes" id="UP000037688"/>
    </source>
</evidence>
<feature type="transmembrane region" description="Helical" evidence="1">
    <location>
        <begin position="122"/>
        <end position="140"/>
    </location>
</feature>
<keyword evidence="1" id="KW-0812">Transmembrane</keyword>
<evidence type="ECO:0000313" key="2">
    <source>
        <dbReference type="EMBL" id="KOY17858.1"/>
    </source>
</evidence>
<dbReference type="EMBL" id="LITU01000033">
    <property type="protein sequence ID" value="KOY17858.1"/>
    <property type="molecule type" value="Genomic_DNA"/>
</dbReference>
<proteinExistence type="predicted"/>
<dbReference type="AlphaFoldDB" id="A0A0M9BRY7"/>
<evidence type="ECO:0000256" key="1">
    <source>
        <dbReference type="SAM" id="Phobius"/>
    </source>
</evidence>
<feature type="transmembrane region" description="Helical" evidence="1">
    <location>
        <begin position="12"/>
        <end position="29"/>
    </location>
</feature>
<name>A0A0M9BRY7_9BACL</name>
<feature type="transmembrane region" description="Helical" evidence="1">
    <location>
        <begin position="81"/>
        <end position="102"/>
    </location>
</feature>
<dbReference type="Proteomes" id="UP000037688">
    <property type="component" value="Unassembled WGS sequence"/>
</dbReference>
<comment type="caution">
    <text evidence="2">The sequence shown here is derived from an EMBL/GenBank/DDBJ whole genome shotgun (WGS) entry which is preliminary data.</text>
</comment>
<gene>
    <name evidence="2" type="ORF">AMS66_03780</name>
</gene>
<keyword evidence="1" id="KW-0472">Membrane</keyword>
<keyword evidence="1" id="KW-1133">Transmembrane helix</keyword>
<feature type="transmembrane region" description="Helical" evidence="1">
    <location>
        <begin position="49"/>
        <end position="74"/>
    </location>
</feature>
<sequence>MFEYLFRLLIKGLLLLIVFFVIYTFSFIWGMDLIESIIDTSKHNIRAIFYGSILASLLSFISTSLIHIIFYYIFKTDFISWFRIINQIFLYLSGLATAIITMKPLLMNEKVITGYEEIFNDQFGLHGLIFFLALANYNFYNTLFLSKEIPVFEEFKKSFVSKLSRIKNCFKS</sequence>
<dbReference type="PATRIC" id="fig|1705561.3.peg.264"/>
<keyword evidence="3" id="KW-1185">Reference proteome</keyword>
<protein>
    <submittedName>
        <fullName evidence="2">Uncharacterized protein</fullName>
    </submittedName>
</protein>
<organism evidence="2 3">
    <name type="scientific">Paenibacillus xylanivorans</name>
    <dbReference type="NCBI Taxonomy" id="1705561"/>
    <lineage>
        <taxon>Bacteria</taxon>
        <taxon>Bacillati</taxon>
        <taxon>Bacillota</taxon>
        <taxon>Bacilli</taxon>
        <taxon>Bacillales</taxon>
        <taxon>Paenibacillaceae</taxon>
        <taxon>Paenibacillus</taxon>
    </lineage>
</organism>
<reference evidence="2 3" key="1">
    <citation type="submission" date="2015-08" db="EMBL/GenBank/DDBJ databases">
        <title>Draft genome sequence of cellulolytic and xylanolytic Paenibacillus sp. A59, isolated from a decaying forest soil from Patagonia, Argentina.</title>
        <authorList>
            <person name="Ghio S."/>
            <person name="Caceres A.M."/>
            <person name="Talia P."/>
            <person name="Grasso D."/>
            <person name="Campos E."/>
        </authorList>
    </citation>
    <scope>NUCLEOTIDE SEQUENCE [LARGE SCALE GENOMIC DNA]</scope>
    <source>
        <strain evidence="2 3">A59</strain>
    </source>
</reference>
<accession>A0A0M9BRY7</accession>